<dbReference type="PANTHER" id="PTHR42354">
    <property type="entry name" value="C2H2-TYPE DOMAIN-CONTAINING PROTEIN"/>
    <property type="match status" value="1"/>
</dbReference>
<reference evidence="2" key="1">
    <citation type="journal article" date="2020" name="Stud. Mycol.">
        <title>101 Dothideomycetes genomes: a test case for predicting lifestyles and emergence of pathogens.</title>
        <authorList>
            <person name="Haridas S."/>
            <person name="Albert R."/>
            <person name="Binder M."/>
            <person name="Bloem J."/>
            <person name="Labutti K."/>
            <person name="Salamov A."/>
            <person name="Andreopoulos B."/>
            <person name="Baker S."/>
            <person name="Barry K."/>
            <person name="Bills G."/>
            <person name="Bluhm B."/>
            <person name="Cannon C."/>
            <person name="Castanera R."/>
            <person name="Culley D."/>
            <person name="Daum C."/>
            <person name="Ezra D."/>
            <person name="Gonzalez J."/>
            <person name="Henrissat B."/>
            <person name="Kuo A."/>
            <person name="Liang C."/>
            <person name="Lipzen A."/>
            <person name="Lutzoni F."/>
            <person name="Magnuson J."/>
            <person name="Mondo S."/>
            <person name="Nolan M."/>
            <person name="Ohm R."/>
            <person name="Pangilinan J."/>
            <person name="Park H.-J."/>
            <person name="Ramirez L."/>
            <person name="Alfaro M."/>
            <person name="Sun H."/>
            <person name="Tritt A."/>
            <person name="Yoshinaga Y."/>
            <person name="Zwiers L.-H."/>
            <person name="Turgeon B."/>
            <person name="Goodwin S."/>
            <person name="Spatafora J."/>
            <person name="Crous P."/>
            <person name="Grigoriev I."/>
        </authorList>
    </citation>
    <scope>NUCLEOTIDE SEQUENCE</scope>
    <source>
        <strain evidence="2">CBS 109.77</strain>
    </source>
</reference>
<gene>
    <name evidence="2" type="ORF">K505DRAFT_348193</name>
</gene>
<feature type="region of interest" description="Disordered" evidence="1">
    <location>
        <begin position="44"/>
        <end position="110"/>
    </location>
</feature>
<evidence type="ECO:0000313" key="3">
    <source>
        <dbReference type="Proteomes" id="UP000799757"/>
    </source>
</evidence>
<dbReference type="Proteomes" id="UP000799757">
    <property type="component" value="Unassembled WGS sequence"/>
</dbReference>
<proteinExistence type="predicted"/>
<organism evidence="2 3">
    <name type="scientific">Melanomma pulvis-pyrius CBS 109.77</name>
    <dbReference type="NCBI Taxonomy" id="1314802"/>
    <lineage>
        <taxon>Eukaryota</taxon>
        <taxon>Fungi</taxon>
        <taxon>Dikarya</taxon>
        <taxon>Ascomycota</taxon>
        <taxon>Pezizomycotina</taxon>
        <taxon>Dothideomycetes</taxon>
        <taxon>Pleosporomycetidae</taxon>
        <taxon>Pleosporales</taxon>
        <taxon>Melanommataceae</taxon>
        <taxon>Melanomma</taxon>
    </lineage>
</organism>
<feature type="compositionally biased region" description="Polar residues" evidence="1">
    <location>
        <begin position="263"/>
        <end position="273"/>
    </location>
</feature>
<dbReference type="PANTHER" id="PTHR42354:SF1">
    <property type="entry name" value="C2H2-TYPE DOMAIN-CONTAINING PROTEIN"/>
    <property type="match status" value="1"/>
</dbReference>
<name>A0A6A6XKJ3_9PLEO</name>
<dbReference type="OrthoDB" id="5309037at2759"/>
<protein>
    <submittedName>
        <fullName evidence="2">Uncharacterized protein</fullName>
    </submittedName>
</protein>
<sequence length="413" mass="46873">MNEYAVDPADGGIQQNPKVVASLVHTLIDTFGSASSLYRRLKRERKAEESDDSIQDRRHVPLSRRRLDSDTDSDFRDRRRRRLGRSKSRKGERSRSRSKSRHRDAADSDEEAINAASELVLAEYERGHHYLGEKYAVGDRKATRSLIPPFPPLHACLQPRLLNLARTVLAQTQLQAQIIALQQTLLQVYQAYALTPQHLPQLLHATRSARIASIQALATQYQRMLEIPDTFPLPDLPGAFPARASEPHGLPIRSKSRTRAKSIDSSSNRTTRFTPSSSHSAPTAASRGLFCVYASDLQKYADQPLADSYRAEGDGRCPYCHFVISTRPSKAWEIVKEDEAWRDRERVFLVQQRFIVKCHREGGRFACVVCSKFRETDTVCGEARALVDHLWREHTCVELERDEDVVEVGMKPC</sequence>
<feature type="compositionally biased region" description="Low complexity" evidence="1">
    <location>
        <begin position="274"/>
        <end position="283"/>
    </location>
</feature>
<evidence type="ECO:0000256" key="1">
    <source>
        <dbReference type="SAM" id="MobiDB-lite"/>
    </source>
</evidence>
<evidence type="ECO:0000313" key="2">
    <source>
        <dbReference type="EMBL" id="KAF2796087.1"/>
    </source>
</evidence>
<dbReference type="EMBL" id="MU001840">
    <property type="protein sequence ID" value="KAF2796087.1"/>
    <property type="molecule type" value="Genomic_DNA"/>
</dbReference>
<feature type="region of interest" description="Disordered" evidence="1">
    <location>
        <begin position="241"/>
        <end position="283"/>
    </location>
</feature>
<feature type="compositionally biased region" description="Basic residues" evidence="1">
    <location>
        <begin position="78"/>
        <end position="88"/>
    </location>
</feature>
<feature type="compositionally biased region" description="Basic and acidic residues" evidence="1">
    <location>
        <begin position="54"/>
        <end position="77"/>
    </location>
</feature>
<keyword evidence="3" id="KW-1185">Reference proteome</keyword>
<dbReference type="AlphaFoldDB" id="A0A6A6XKJ3"/>
<accession>A0A6A6XKJ3</accession>